<feature type="transmembrane region" description="Helical" evidence="2">
    <location>
        <begin position="37"/>
        <end position="60"/>
    </location>
</feature>
<keyword evidence="2" id="KW-0812">Transmembrane</keyword>
<evidence type="ECO:0000256" key="2">
    <source>
        <dbReference type="SAM" id="Phobius"/>
    </source>
</evidence>
<proteinExistence type="predicted"/>
<dbReference type="PANTHER" id="PTHR40027">
    <property type="entry name" value="CELL DIVISION PROTEIN DIVIC"/>
    <property type="match status" value="1"/>
</dbReference>
<dbReference type="RefSeq" id="WP_343783804.1">
    <property type="nucleotide sequence ID" value="NZ_BAAACZ010000019.1"/>
</dbReference>
<comment type="caution">
    <text evidence="3">The sequence shown here is derived from an EMBL/GenBank/DDBJ whole genome shotgun (WGS) entry which is preliminary data.</text>
</comment>
<keyword evidence="2" id="KW-0472">Membrane</keyword>
<evidence type="ECO:0000313" key="3">
    <source>
        <dbReference type="EMBL" id="GAA0467137.1"/>
    </source>
</evidence>
<reference evidence="3 4" key="1">
    <citation type="journal article" date="2019" name="Int. J. Syst. Evol. Microbiol.">
        <title>The Global Catalogue of Microorganisms (GCM) 10K type strain sequencing project: providing services to taxonomists for standard genome sequencing and annotation.</title>
        <authorList>
            <consortium name="The Broad Institute Genomics Platform"/>
            <consortium name="The Broad Institute Genome Sequencing Center for Infectious Disease"/>
            <person name="Wu L."/>
            <person name="Ma J."/>
        </authorList>
    </citation>
    <scope>NUCLEOTIDE SEQUENCE [LARGE SCALE GENOMIC DNA]</scope>
    <source>
        <strain evidence="3 4">JCM 14193</strain>
    </source>
</reference>
<dbReference type="EMBL" id="BAAACZ010000019">
    <property type="protein sequence ID" value="GAA0467137.1"/>
    <property type="molecule type" value="Genomic_DNA"/>
</dbReference>
<dbReference type="Proteomes" id="UP001500740">
    <property type="component" value="Unassembled WGS sequence"/>
</dbReference>
<name>A0ABN1A492_9BACI</name>
<protein>
    <submittedName>
        <fullName evidence="3">Septum formation initiator family protein</fullName>
    </submittedName>
</protein>
<feature type="coiled-coil region" evidence="1">
    <location>
        <begin position="59"/>
        <end position="93"/>
    </location>
</feature>
<dbReference type="Pfam" id="PF04977">
    <property type="entry name" value="DivIC"/>
    <property type="match status" value="1"/>
</dbReference>
<accession>A0ABN1A492</accession>
<evidence type="ECO:0000256" key="1">
    <source>
        <dbReference type="SAM" id="Coils"/>
    </source>
</evidence>
<keyword evidence="2" id="KW-1133">Transmembrane helix</keyword>
<dbReference type="InterPro" id="IPR039076">
    <property type="entry name" value="DivIC"/>
</dbReference>
<keyword evidence="1" id="KW-0175">Coiled coil</keyword>
<evidence type="ECO:0000313" key="4">
    <source>
        <dbReference type="Proteomes" id="UP001500740"/>
    </source>
</evidence>
<dbReference type="PANTHER" id="PTHR40027:SF1">
    <property type="entry name" value="CELL DIVISION PROTEIN DIVIC"/>
    <property type="match status" value="1"/>
</dbReference>
<organism evidence="3 4">
    <name type="scientific">Alkalibacillus silvisoli</name>
    <dbReference type="NCBI Taxonomy" id="392823"/>
    <lineage>
        <taxon>Bacteria</taxon>
        <taxon>Bacillati</taxon>
        <taxon>Bacillota</taxon>
        <taxon>Bacilli</taxon>
        <taxon>Bacillales</taxon>
        <taxon>Bacillaceae</taxon>
        <taxon>Alkalibacillus</taxon>
    </lineage>
</organism>
<dbReference type="InterPro" id="IPR007060">
    <property type="entry name" value="FtsL/DivIC"/>
</dbReference>
<sequence>MLKKRSQKTNKVKKIDSNYVKQQEEFLARKKREKSLLIRRLVAFGILFFLIVGTLSAYYMQQRAVHDEKQNEYEELQNELQAGLGEQESLEREVELLNDVDYLLQIARKDYFFSKEGEIIFTLPEDEEEPSY</sequence>
<keyword evidence="4" id="KW-1185">Reference proteome</keyword>
<gene>
    <name evidence="3" type="ORF">GCM10008935_23820</name>
</gene>